<dbReference type="EMBL" id="JAQQWK010000011">
    <property type="protein sequence ID" value="KAK8023685.1"/>
    <property type="molecule type" value="Genomic_DNA"/>
</dbReference>
<dbReference type="Proteomes" id="UP001444661">
    <property type="component" value="Unassembled WGS sequence"/>
</dbReference>
<name>A0ABR1S0H6_9PEZI</name>
<keyword evidence="2" id="KW-1185">Reference proteome</keyword>
<sequence length="102" mass="11175">MAGTSATKSTSVGLGCFVPSPLPFLQERQDQEFPDQEDWPLRGQSRGHGFVGFPSCKSGKIDPRPADWSCPLVNARGYGAVCFSDEQDQQRPLVMMQDAIGR</sequence>
<reference evidence="1 2" key="1">
    <citation type="submission" date="2023-01" db="EMBL/GenBank/DDBJ databases">
        <title>Analysis of 21 Apiospora genomes using comparative genomics revels a genus with tremendous synthesis potential of carbohydrate active enzymes and secondary metabolites.</title>
        <authorList>
            <person name="Sorensen T."/>
        </authorList>
    </citation>
    <scope>NUCLEOTIDE SEQUENCE [LARGE SCALE GENOMIC DNA]</scope>
    <source>
        <strain evidence="1 2">CBS 33761</strain>
    </source>
</reference>
<organism evidence="1 2">
    <name type="scientific">Apiospora rasikravindrae</name>
    <dbReference type="NCBI Taxonomy" id="990691"/>
    <lineage>
        <taxon>Eukaryota</taxon>
        <taxon>Fungi</taxon>
        <taxon>Dikarya</taxon>
        <taxon>Ascomycota</taxon>
        <taxon>Pezizomycotina</taxon>
        <taxon>Sordariomycetes</taxon>
        <taxon>Xylariomycetidae</taxon>
        <taxon>Amphisphaeriales</taxon>
        <taxon>Apiosporaceae</taxon>
        <taxon>Apiospora</taxon>
    </lineage>
</organism>
<protein>
    <submittedName>
        <fullName evidence="1">Uncharacterized protein</fullName>
    </submittedName>
</protein>
<evidence type="ECO:0000313" key="1">
    <source>
        <dbReference type="EMBL" id="KAK8023685.1"/>
    </source>
</evidence>
<proteinExistence type="predicted"/>
<gene>
    <name evidence="1" type="ORF">PG993_011751</name>
</gene>
<evidence type="ECO:0000313" key="2">
    <source>
        <dbReference type="Proteomes" id="UP001444661"/>
    </source>
</evidence>
<accession>A0ABR1S0H6</accession>
<comment type="caution">
    <text evidence="1">The sequence shown here is derived from an EMBL/GenBank/DDBJ whole genome shotgun (WGS) entry which is preliminary data.</text>
</comment>